<name>A0ABU8HI88_9BACI</name>
<dbReference type="PANTHER" id="PTHR37809">
    <property type="entry name" value="RIBOSOMAL PROTEIN S12 METHYLTHIOTRANSFERASE ACCESSORY FACTOR YCAO"/>
    <property type="match status" value="1"/>
</dbReference>
<protein>
    <submittedName>
        <fullName evidence="2">YcaO-like family protein</fullName>
    </submittedName>
</protein>
<reference evidence="2 3" key="1">
    <citation type="journal article" date="2018" name="J. Microbiol.">
        <title>Bacillus spongiae sp. nov., isolated from sponge of Jeju Island.</title>
        <authorList>
            <person name="Lee G.E."/>
            <person name="Im W.T."/>
            <person name="Park J.S."/>
        </authorList>
    </citation>
    <scope>NUCLEOTIDE SEQUENCE [LARGE SCALE GENOMIC DNA]</scope>
    <source>
        <strain evidence="2 3">135PIL107-10</strain>
    </source>
</reference>
<evidence type="ECO:0000313" key="2">
    <source>
        <dbReference type="EMBL" id="MEI5908911.1"/>
    </source>
</evidence>
<evidence type="ECO:0000313" key="3">
    <source>
        <dbReference type="Proteomes" id="UP001312865"/>
    </source>
</evidence>
<proteinExistence type="predicted"/>
<dbReference type="Pfam" id="PF02624">
    <property type="entry name" value="YcaO"/>
    <property type="match status" value="1"/>
</dbReference>
<feature type="domain" description="YcaO" evidence="1">
    <location>
        <begin position="1"/>
        <end position="368"/>
    </location>
</feature>
<dbReference type="InterPro" id="IPR003776">
    <property type="entry name" value="YcaO-like_dom"/>
</dbReference>
<dbReference type="PROSITE" id="PS51664">
    <property type="entry name" value="YCAO"/>
    <property type="match status" value="1"/>
</dbReference>
<comment type="caution">
    <text evidence="2">The sequence shown here is derived from an EMBL/GenBank/DDBJ whole genome shotgun (WGS) entry which is preliminary data.</text>
</comment>
<evidence type="ECO:0000259" key="1">
    <source>
        <dbReference type="PROSITE" id="PS51664"/>
    </source>
</evidence>
<keyword evidence="3" id="KW-1185">Reference proteome</keyword>
<sequence>MDIEFQNQSNSSSSLLSHVVLKRPLFLNGIKTCKVSSNLHVGTSGQSVGYSINKVVKASLGEHLERLSLFKSKLKPDDERAMYFDAFNILSGETIQVPTSDILLEYNLPFFKHYKNMDSLYSDTCGVAAHINSRDAMLSGFLEFVERQSLIHTWLTERIGTSVRLDTIKDEHLHKTIHHLKRFVNEIRLFNISISKHVYVILTLGFHDKYFSVGVSADPNLDKAINGSLNEFAMILEGSILAEKESMEEQPFHDSQLYSEIFYNLSVEDFRNKFKFLLQSPPMDREVESKEYTFNQLIHNVSEELKIPIYCTFIPSFIESGPEKIVKVFSPDGYPHMNTELFDPEDFKISNSLPYNGFPNKGVHIPFP</sequence>
<dbReference type="PANTHER" id="PTHR37809:SF1">
    <property type="entry name" value="RIBOSOMAL PROTEIN S12 METHYLTHIOTRANSFERASE ACCESSORY FACTOR YCAO"/>
    <property type="match status" value="1"/>
</dbReference>
<dbReference type="RefSeq" id="WP_336588356.1">
    <property type="nucleotide sequence ID" value="NZ_JBBAXC010000017.1"/>
</dbReference>
<dbReference type="Proteomes" id="UP001312865">
    <property type="component" value="Unassembled WGS sequence"/>
</dbReference>
<dbReference type="Gene3D" id="3.30.1330.230">
    <property type="match status" value="1"/>
</dbReference>
<accession>A0ABU8HI88</accession>
<organism evidence="2 3">
    <name type="scientific">Bacillus spongiae</name>
    <dbReference type="NCBI Taxonomy" id="2683610"/>
    <lineage>
        <taxon>Bacteria</taxon>
        <taxon>Bacillati</taxon>
        <taxon>Bacillota</taxon>
        <taxon>Bacilli</taxon>
        <taxon>Bacillales</taxon>
        <taxon>Bacillaceae</taxon>
        <taxon>Bacillus</taxon>
    </lineage>
</organism>
<dbReference type="EMBL" id="JBBAXC010000017">
    <property type="protein sequence ID" value="MEI5908911.1"/>
    <property type="molecule type" value="Genomic_DNA"/>
</dbReference>
<gene>
    <name evidence="2" type="ORF">WAK64_17825</name>
</gene>